<dbReference type="EMBL" id="BAABBN010000012">
    <property type="protein sequence ID" value="GAA3935672.1"/>
    <property type="molecule type" value="Genomic_DNA"/>
</dbReference>
<gene>
    <name evidence="3" type="ORF">GCM10022277_35230</name>
</gene>
<dbReference type="InterPro" id="IPR002110">
    <property type="entry name" value="Ankyrin_rpt"/>
</dbReference>
<keyword evidence="4" id="KW-1185">Reference proteome</keyword>
<feature type="domain" description="DUF2314" evidence="2">
    <location>
        <begin position="14"/>
        <end position="149"/>
    </location>
</feature>
<dbReference type="PROSITE" id="PS50088">
    <property type="entry name" value="ANK_REPEAT"/>
    <property type="match status" value="1"/>
</dbReference>
<keyword evidence="1" id="KW-0040">ANK repeat</keyword>
<evidence type="ECO:0000313" key="4">
    <source>
        <dbReference type="Proteomes" id="UP001501565"/>
    </source>
</evidence>
<accession>A0ABP7N324</accession>
<dbReference type="PROSITE" id="PS50297">
    <property type="entry name" value="ANK_REP_REGION"/>
    <property type="match status" value="1"/>
</dbReference>
<name>A0ABP7N324_9GAMM</name>
<dbReference type="Pfam" id="PF10077">
    <property type="entry name" value="DUF2314"/>
    <property type="match status" value="1"/>
</dbReference>
<feature type="repeat" description="ANK" evidence="1">
    <location>
        <begin position="208"/>
        <end position="240"/>
    </location>
</feature>
<comment type="caution">
    <text evidence="3">The sequence shown here is derived from an EMBL/GenBank/DDBJ whole genome shotgun (WGS) entry which is preliminary data.</text>
</comment>
<dbReference type="InterPro" id="IPR036770">
    <property type="entry name" value="Ankyrin_rpt-contain_sf"/>
</dbReference>
<organism evidence="3 4">
    <name type="scientific">Litoribacillus peritrichatus</name>
    <dbReference type="NCBI Taxonomy" id="718191"/>
    <lineage>
        <taxon>Bacteria</taxon>
        <taxon>Pseudomonadati</taxon>
        <taxon>Pseudomonadota</taxon>
        <taxon>Gammaproteobacteria</taxon>
        <taxon>Oceanospirillales</taxon>
        <taxon>Oceanospirillaceae</taxon>
        <taxon>Litoribacillus</taxon>
    </lineage>
</organism>
<evidence type="ECO:0000259" key="2">
    <source>
        <dbReference type="Pfam" id="PF10077"/>
    </source>
</evidence>
<proteinExistence type="predicted"/>
<dbReference type="Gene3D" id="1.25.40.20">
    <property type="entry name" value="Ankyrin repeat-containing domain"/>
    <property type="match status" value="1"/>
</dbReference>
<dbReference type="Proteomes" id="UP001501565">
    <property type="component" value="Unassembled WGS sequence"/>
</dbReference>
<protein>
    <submittedName>
        <fullName evidence="3">DUF2314 domain-containing protein</fullName>
    </submittedName>
</protein>
<dbReference type="SUPFAM" id="SSF48403">
    <property type="entry name" value="Ankyrin repeat"/>
    <property type="match status" value="1"/>
</dbReference>
<dbReference type="InterPro" id="IPR018756">
    <property type="entry name" value="DUF2314"/>
</dbReference>
<evidence type="ECO:0000256" key="1">
    <source>
        <dbReference type="PROSITE-ProRule" id="PRU00023"/>
    </source>
</evidence>
<evidence type="ECO:0000313" key="3">
    <source>
        <dbReference type="EMBL" id="GAA3935672.1"/>
    </source>
</evidence>
<reference evidence="4" key="1">
    <citation type="journal article" date="2019" name="Int. J. Syst. Evol. Microbiol.">
        <title>The Global Catalogue of Microorganisms (GCM) 10K type strain sequencing project: providing services to taxonomists for standard genome sequencing and annotation.</title>
        <authorList>
            <consortium name="The Broad Institute Genomics Platform"/>
            <consortium name="The Broad Institute Genome Sequencing Center for Infectious Disease"/>
            <person name="Wu L."/>
            <person name="Ma J."/>
        </authorList>
    </citation>
    <scope>NUCLEOTIDE SEQUENCE [LARGE SCALE GENOMIC DNA]</scope>
    <source>
        <strain evidence="4">JCM 17551</strain>
    </source>
</reference>
<sequence length="263" mass="29219">MSDQGNMILLDSNDPKMYEASKSAQKEFKYFWREVSWERRRIVPALELACVKVAFRTDQPKGEAPELEHMWVGDIDFDGEVISGTLLNAPNWISGLNEADSVTANIADVGDWMFVIQGKVYGAFTVNLMRSRMSPEERQNHDAAWGFDFGDAFNILLEHKPVNKSAFGTSGAGETIESPEHPMSLNMGDSLAEQLKSSSELLTYLDEKGWSILHQEALAGNSTSVKVLLDHGADKTLKTQTGETPLDLAKKLNWDHVVAVLES</sequence>
<dbReference type="RefSeq" id="WP_344799920.1">
    <property type="nucleotide sequence ID" value="NZ_BAABBN010000012.1"/>
</dbReference>